<evidence type="ECO:0000313" key="4">
    <source>
        <dbReference type="Proteomes" id="UP000252167"/>
    </source>
</evidence>
<name>A0A365YGN9_9MICC</name>
<dbReference type="AlphaFoldDB" id="A0A365YGN9"/>
<organism evidence="3 4">
    <name type="scientific">Glutamicibacter soli</name>
    <dbReference type="NCBI Taxonomy" id="453836"/>
    <lineage>
        <taxon>Bacteria</taxon>
        <taxon>Bacillati</taxon>
        <taxon>Actinomycetota</taxon>
        <taxon>Actinomycetes</taxon>
        <taxon>Micrococcales</taxon>
        <taxon>Micrococcaceae</taxon>
        <taxon>Glutamicibacter</taxon>
    </lineage>
</organism>
<feature type="transmembrane region" description="Helical" evidence="2">
    <location>
        <begin position="181"/>
        <end position="205"/>
    </location>
</feature>
<dbReference type="Proteomes" id="UP000252167">
    <property type="component" value="Unassembled WGS sequence"/>
</dbReference>
<gene>
    <name evidence="3" type="ORF">C1H84_08520</name>
</gene>
<dbReference type="EMBL" id="POAF01000003">
    <property type="protein sequence ID" value="RBM01871.1"/>
    <property type="molecule type" value="Genomic_DNA"/>
</dbReference>
<feature type="transmembrane region" description="Helical" evidence="2">
    <location>
        <begin position="217"/>
        <end position="239"/>
    </location>
</feature>
<sequence>MVGLIADPGIAQGMANKVHQKLEKKLNSDAERQFNWEIMIDPLSLPLSESGSVILNENVPRLREKYTWDYIIYLTDAPHYEQGRPVRSVLSPEQGTATLSLPSLGLVTAGSVARALEEVLAELATGNLPEPSPSPLGKALSVRGSMRSDEDTPSRIDSIEGFRGRVLLTMGMIRINRPWRLVPQLSSAMAGAAATGAFGVFYTSIWSMADYLASSRLAFITLASILMLSLWLLFHNRLWEKPRGHRRKERLLIYNVATVLTVASAAAAMYLLLFLALLVASLVVIDQEFLASQLGHEVSMAEYLNLAWLAASLGTLGGAIGSSFDDVQSVQRATFSQREYERRNLSLDDADEL</sequence>
<protein>
    <recommendedName>
        <fullName evidence="5">DUF2267 domain-containing protein</fullName>
    </recommendedName>
</protein>
<feature type="region of interest" description="Disordered" evidence="1">
    <location>
        <begin position="130"/>
        <end position="153"/>
    </location>
</feature>
<evidence type="ECO:0000256" key="2">
    <source>
        <dbReference type="SAM" id="Phobius"/>
    </source>
</evidence>
<evidence type="ECO:0000313" key="3">
    <source>
        <dbReference type="EMBL" id="RBM01871.1"/>
    </source>
</evidence>
<feature type="transmembrane region" description="Helical" evidence="2">
    <location>
        <begin position="251"/>
        <end position="283"/>
    </location>
</feature>
<reference evidence="3 4" key="1">
    <citation type="submission" date="2018-01" db="EMBL/GenBank/DDBJ databases">
        <title>Glutamicibacter soli strain NHPC-3 Whole genome sequence and assembly.</title>
        <authorList>
            <person name="Choudhury P."/>
            <person name="Gupta D."/>
            <person name="Sengupta K."/>
            <person name="Jawed A."/>
            <person name="Sultana N."/>
            <person name="Saha P."/>
        </authorList>
    </citation>
    <scope>NUCLEOTIDE SEQUENCE [LARGE SCALE GENOMIC DNA]</scope>
    <source>
        <strain evidence="3 4">NHPC-3</strain>
    </source>
</reference>
<keyword evidence="4" id="KW-1185">Reference proteome</keyword>
<comment type="caution">
    <text evidence="3">The sequence shown here is derived from an EMBL/GenBank/DDBJ whole genome shotgun (WGS) entry which is preliminary data.</text>
</comment>
<evidence type="ECO:0000256" key="1">
    <source>
        <dbReference type="SAM" id="MobiDB-lite"/>
    </source>
</evidence>
<keyword evidence="2" id="KW-0472">Membrane</keyword>
<accession>A0A365YGN9</accession>
<feature type="transmembrane region" description="Helical" evidence="2">
    <location>
        <begin position="303"/>
        <end position="324"/>
    </location>
</feature>
<keyword evidence="2" id="KW-1133">Transmembrane helix</keyword>
<proteinExistence type="predicted"/>
<evidence type="ECO:0008006" key="5">
    <source>
        <dbReference type="Google" id="ProtNLM"/>
    </source>
</evidence>
<keyword evidence="2" id="KW-0812">Transmembrane</keyword>